<name>A0AA85JXL8_TRIRE</name>
<dbReference type="SUPFAM" id="SSF53474">
    <property type="entry name" value="alpha/beta-Hydrolases"/>
    <property type="match status" value="1"/>
</dbReference>
<dbReference type="InterPro" id="IPR003386">
    <property type="entry name" value="LACT/PDAT_acylTrfase"/>
</dbReference>
<dbReference type="GO" id="GO:0006629">
    <property type="term" value="P:lipid metabolic process"/>
    <property type="evidence" value="ECO:0007669"/>
    <property type="project" value="InterPro"/>
</dbReference>
<dbReference type="PANTHER" id="PTHR11440">
    <property type="entry name" value="LECITHIN-CHOLESTEROL ACYLTRANSFERASE-RELATED"/>
    <property type="match status" value="1"/>
</dbReference>
<dbReference type="Gene3D" id="3.40.50.1820">
    <property type="entry name" value="alpha/beta hydrolase"/>
    <property type="match status" value="2"/>
</dbReference>
<evidence type="ECO:0000313" key="1">
    <source>
        <dbReference type="Proteomes" id="UP000050795"/>
    </source>
</evidence>
<dbReference type="AlphaFoldDB" id="A0AA85JXL8"/>
<dbReference type="GO" id="GO:0008374">
    <property type="term" value="F:O-acyltransferase activity"/>
    <property type="evidence" value="ECO:0007669"/>
    <property type="project" value="InterPro"/>
</dbReference>
<dbReference type="WBParaSite" id="TREG1_5310.1">
    <property type="protein sequence ID" value="TREG1_5310.1"/>
    <property type="gene ID" value="TREG1_5310"/>
</dbReference>
<sequence>MNKYFVKNFTIRAAPYDFRRLPYENSDYMERLKLLVEETYENGQNRPVVLIGHSMGSLYTLNFLNKQTKDWKQKYVKSYISVSAPFGGSVKALLGITSGDNFSIFFRNPLSFRPILRSFTSVVSTVPNPRVWPPDQVLISTPTKNYTVNDYLTLFKDIGFPLGYEVMMKARENFITLSPPADVSEVYCIYSSGLITMKKLVYKPAGLYRDAFPNQAPILEYDDGDGTVNLESLEVCTHWPNVKIIHLPASSHVPIISDHRFIQFVQSHVTS</sequence>
<organism evidence="1 2">
    <name type="scientific">Trichobilharzia regenti</name>
    <name type="common">Nasal bird schistosome</name>
    <dbReference type="NCBI Taxonomy" id="157069"/>
    <lineage>
        <taxon>Eukaryota</taxon>
        <taxon>Metazoa</taxon>
        <taxon>Spiralia</taxon>
        <taxon>Lophotrochozoa</taxon>
        <taxon>Platyhelminthes</taxon>
        <taxon>Trematoda</taxon>
        <taxon>Digenea</taxon>
        <taxon>Strigeidida</taxon>
        <taxon>Schistosomatoidea</taxon>
        <taxon>Schistosomatidae</taxon>
        <taxon>Trichobilharzia</taxon>
    </lineage>
</organism>
<dbReference type="Pfam" id="PF02450">
    <property type="entry name" value="LCAT"/>
    <property type="match status" value="2"/>
</dbReference>
<keyword evidence="1" id="KW-1185">Reference proteome</keyword>
<reference evidence="1" key="1">
    <citation type="submission" date="2022-06" db="EMBL/GenBank/DDBJ databases">
        <authorList>
            <person name="Berger JAMES D."/>
            <person name="Berger JAMES D."/>
        </authorList>
    </citation>
    <scope>NUCLEOTIDE SEQUENCE [LARGE SCALE GENOMIC DNA]</scope>
</reference>
<reference evidence="2" key="2">
    <citation type="submission" date="2023-11" db="UniProtKB">
        <authorList>
            <consortium name="WormBaseParasite"/>
        </authorList>
    </citation>
    <scope>IDENTIFICATION</scope>
</reference>
<accession>A0AA85JXL8</accession>
<dbReference type="Proteomes" id="UP000050795">
    <property type="component" value="Unassembled WGS sequence"/>
</dbReference>
<dbReference type="InterPro" id="IPR029058">
    <property type="entry name" value="AB_hydrolase_fold"/>
</dbReference>
<proteinExistence type="predicted"/>
<protein>
    <submittedName>
        <fullName evidence="2">Uncharacterized protein</fullName>
    </submittedName>
</protein>
<evidence type="ECO:0000313" key="2">
    <source>
        <dbReference type="WBParaSite" id="TREG1_5310.1"/>
    </source>
</evidence>